<feature type="domain" description="AsmA" evidence="2">
    <location>
        <begin position="8"/>
        <end position="256"/>
    </location>
</feature>
<keyword evidence="4" id="KW-1185">Reference proteome</keyword>
<reference evidence="3 4" key="1">
    <citation type="journal article" date="2011" name="Int. J. Syst. Evol. Microbiol.">
        <title>Zhongshania antarctica gen. nov., sp. nov. and Zhongshania guokunii sp. nov., gammaproteobacteria respectively isolated from coastal attached (fast) ice and surface seawater of the Antarctic.</title>
        <authorList>
            <person name="Li H.J."/>
            <person name="Zhang X.Y."/>
            <person name="Chen C.X."/>
            <person name="Zhang Y.J."/>
            <person name="Gao Z.M."/>
            <person name="Yu Y."/>
            <person name="Chen X.L."/>
            <person name="Chen B."/>
            <person name="Zhang Y.Z."/>
        </authorList>
    </citation>
    <scope>NUCLEOTIDE SEQUENCE [LARGE SCALE GENOMIC DNA]</scope>
    <source>
        <strain evidence="3 4">15-R06ZXC-3</strain>
    </source>
</reference>
<evidence type="ECO:0000256" key="1">
    <source>
        <dbReference type="SAM" id="MobiDB-lite"/>
    </source>
</evidence>
<sequence length="658" mass="67238">MRWIVRAIALILLLALTAGGALLLIPSKKIAQIAETQFEAATGRKMTLTGAVHATLWPQLGVRMGPVEIANASWAKDGPMLSAKEVEIGVEPAVLFGGEIRVSKVKLLAPQILLERRKDGTGNWEFTPPAKPASTDPAGKKVPSAGSVRQAFSLDQGIISDGSLTWIDQATGQRIALSKIDATLEIPSYTGPANFNLKAELNGQPMTLTGTLAQFAAGLTGKAVPADVTVGVGASNVAFKGNLGTSPLAAQGKLVATLKNPAALAALVGQSISDLPQGLGHDSITAKGDVTLSPNGALDLTGGQITLDSNAMRVAGALTFPKGKPKITAQIDADALNLSALAASNGGGGGGGTGSGTKAASGWSTAPIDLSALHMADAQITLNAPSIDLGVSKLGQTRAQITLENGRAVADLRQVSAYGGDISGQVVANARGGLSVAANLVAKGVSLEPLLSDLADYKRLDSEADVTVKLLASGNSEAALARSLSGSGNFTLGKGALQGLDLVGMLRTLNLNYVGEGAKTIFDQISASFTIDKGVLSNDDLALKAPLLSAAGKGQVNVGAQTLNYTLTPTALSKADGSGGVQVPLTITGPWAKPKFGLDMNAITGDKVDAAKKDLENRAKSEVAKKLGITPQDGQSAQDAVRQKLEDEAKKGLLKLFK</sequence>
<evidence type="ECO:0000259" key="2">
    <source>
        <dbReference type="Pfam" id="PF05170"/>
    </source>
</evidence>
<dbReference type="PANTHER" id="PTHR30441">
    <property type="entry name" value="DUF748 DOMAIN-CONTAINING PROTEIN"/>
    <property type="match status" value="1"/>
</dbReference>
<dbReference type="PANTHER" id="PTHR30441:SF4">
    <property type="entry name" value="PROTEIN ASMA"/>
    <property type="match status" value="1"/>
</dbReference>
<dbReference type="RefSeq" id="WP_368390796.1">
    <property type="nucleotide sequence ID" value="NZ_JBFRYC010000001.1"/>
</dbReference>
<gene>
    <name evidence="3" type="ORF">AB4874_02405</name>
</gene>
<comment type="caution">
    <text evidence="3">The sequence shown here is derived from an EMBL/GenBank/DDBJ whole genome shotgun (WGS) entry which is preliminary data.</text>
</comment>
<name>A0ABV3TFX2_9RHOB</name>
<dbReference type="EMBL" id="JBFRYC010000001">
    <property type="protein sequence ID" value="MEX1660502.1"/>
    <property type="molecule type" value="Genomic_DNA"/>
</dbReference>
<proteinExistence type="predicted"/>
<feature type="region of interest" description="Disordered" evidence="1">
    <location>
        <begin position="623"/>
        <end position="642"/>
    </location>
</feature>
<feature type="region of interest" description="Disordered" evidence="1">
    <location>
        <begin position="123"/>
        <end position="144"/>
    </location>
</feature>
<evidence type="ECO:0000313" key="3">
    <source>
        <dbReference type="EMBL" id="MEX1660502.1"/>
    </source>
</evidence>
<feature type="domain" description="AsmA" evidence="2">
    <location>
        <begin position="316"/>
        <end position="540"/>
    </location>
</feature>
<dbReference type="Proteomes" id="UP001557465">
    <property type="component" value="Unassembled WGS sequence"/>
</dbReference>
<accession>A0ABV3TFX2</accession>
<dbReference type="InterPro" id="IPR007844">
    <property type="entry name" value="AsmA"/>
</dbReference>
<dbReference type="InterPro" id="IPR052894">
    <property type="entry name" value="AsmA-related"/>
</dbReference>
<organism evidence="3 4">
    <name type="scientific">Thioclava arctica</name>
    <dbReference type="NCBI Taxonomy" id="3238301"/>
    <lineage>
        <taxon>Bacteria</taxon>
        <taxon>Pseudomonadati</taxon>
        <taxon>Pseudomonadota</taxon>
        <taxon>Alphaproteobacteria</taxon>
        <taxon>Rhodobacterales</taxon>
        <taxon>Paracoccaceae</taxon>
        <taxon>Thioclava</taxon>
    </lineage>
</organism>
<evidence type="ECO:0000313" key="4">
    <source>
        <dbReference type="Proteomes" id="UP001557465"/>
    </source>
</evidence>
<protein>
    <submittedName>
        <fullName evidence="3">AsmA family protein</fullName>
    </submittedName>
</protein>
<dbReference type="Pfam" id="PF05170">
    <property type="entry name" value="AsmA"/>
    <property type="match status" value="2"/>
</dbReference>